<dbReference type="Proteomes" id="UP000006055">
    <property type="component" value="Chromosome"/>
</dbReference>
<dbReference type="STRING" id="706587.Desti_0163"/>
<accession>I4C018</accession>
<dbReference type="AlphaFoldDB" id="I4C018"/>
<gene>
    <name evidence="2" type="ordered locus">Desti_0163</name>
</gene>
<dbReference type="KEGG" id="dti:Desti_0163"/>
<dbReference type="EMBL" id="CP003360">
    <property type="protein sequence ID" value="AFM22909.1"/>
    <property type="molecule type" value="Genomic_DNA"/>
</dbReference>
<reference evidence="3" key="1">
    <citation type="submission" date="2012-06" db="EMBL/GenBank/DDBJ databases">
        <title>Complete sequence of chromosome of Desulfomonile tiedjei DSM 6799.</title>
        <authorList>
            <person name="Lucas S."/>
            <person name="Copeland A."/>
            <person name="Lapidus A."/>
            <person name="Glavina del Rio T."/>
            <person name="Dalin E."/>
            <person name="Tice H."/>
            <person name="Bruce D."/>
            <person name="Goodwin L."/>
            <person name="Pitluck S."/>
            <person name="Peters L."/>
            <person name="Ovchinnikova G."/>
            <person name="Zeytun A."/>
            <person name="Lu M."/>
            <person name="Kyrpides N."/>
            <person name="Mavromatis K."/>
            <person name="Ivanova N."/>
            <person name="Brettin T."/>
            <person name="Detter J.C."/>
            <person name="Han C."/>
            <person name="Larimer F."/>
            <person name="Land M."/>
            <person name="Hauser L."/>
            <person name="Markowitz V."/>
            <person name="Cheng J.-F."/>
            <person name="Hugenholtz P."/>
            <person name="Woyke T."/>
            <person name="Wu D."/>
            <person name="Spring S."/>
            <person name="Schroeder M."/>
            <person name="Brambilla E."/>
            <person name="Klenk H.-P."/>
            <person name="Eisen J.A."/>
        </authorList>
    </citation>
    <scope>NUCLEOTIDE SEQUENCE [LARGE SCALE GENOMIC DNA]</scope>
    <source>
        <strain evidence="3">ATCC 49306 / DSM 6799 / DCB-1</strain>
    </source>
</reference>
<dbReference type="PANTHER" id="PTHR47485:SF1">
    <property type="entry name" value="THYLAKOID LUMENAL 17.4 KDA PROTEIN, CHLOROPLASTIC"/>
    <property type="match status" value="1"/>
</dbReference>
<dbReference type="eggNOG" id="COG1357">
    <property type="taxonomic scope" value="Bacteria"/>
</dbReference>
<evidence type="ECO:0000256" key="1">
    <source>
        <dbReference type="ARBA" id="ARBA00022737"/>
    </source>
</evidence>
<organism evidence="2 3">
    <name type="scientific">Desulfomonile tiedjei (strain ATCC 49306 / DSM 6799 / DCB-1)</name>
    <dbReference type="NCBI Taxonomy" id="706587"/>
    <lineage>
        <taxon>Bacteria</taxon>
        <taxon>Pseudomonadati</taxon>
        <taxon>Thermodesulfobacteriota</taxon>
        <taxon>Desulfomonilia</taxon>
        <taxon>Desulfomonilales</taxon>
        <taxon>Desulfomonilaceae</taxon>
        <taxon>Desulfomonile</taxon>
    </lineage>
</organism>
<proteinExistence type="predicted"/>
<dbReference type="Gene3D" id="2.160.20.80">
    <property type="entry name" value="E3 ubiquitin-protein ligase SopA"/>
    <property type="match status" value="2"/>
</dbReference>
<name>I4C018_DESTA</name>
<evidence type="ECO:0000313" key="3">
    <source>
        <dbReference type="Proteomes" id="UP000006055"/>
    </source>
</evidence>
<sequence length="387" mass="42287">MPARIVRINPLQAAADIRSGMTDSDLMSKYNLSAAELRIMVGRLLAFGHIQAADVENRICGEQGDSFQIGRQVSPVSTAKKRIVDGAEVLNLVRSGATNTELMRKYQLSPKGLQSLFTKLLGLGLVSQQEWDRRLPELNSMATRENFKLPGAETITLDLIEIVAELELGADRAILKQKYSLTNQEMDQLFAKIIEENLVTRRDLDRLLSRPLRPFQIRNRFSGNVIHEGHARSMADLLERAISQEMDLSEADLRGLDLSRGRFSGARLSAADLSRTILIRADLTGAQLSGAELLSADLFAAILFKANLAGTNLSDANLSMANAAWSFLQGANLSETNLSYANLFGANLSGAHVFETILIGTNLTGAYLEEVNLNLAKGLSFAPNSEA</sequence>
<dbReference type="OrthoDB" id="9787732at2"/>
<dbReference type="HOGENOM" id="CLU_713163_0_0_7"/>
<dbReference type="InterPro" id="IPR001646">
    <property type="entry name" value="5peptide_repeat"/>
</dbReference>
<dbReference type="PANTHER" id="PTHR47485">
    <property type="entry name" value="THYLAKOID LUMENAL 17.4 KDA PROTEIN, CHLOROPLASTIC"/>
    <property type="match status" value="1"/>
</dbReference>
<keyword evidence="1" id="KW-0677">Repeat</keyword>
<dbReference type="Pfam" id="PF00805">
    <property type="entry name" value="Pentapeptide"/>
    <property type="match status" value="2"/>
</dbReference>
<protein>
    <submittedName>
        <fullName evidence="2">Putative low-complexity protein</fullName>
    </submittedName>
</protein>
<keyword evidence="3" id="KW-1185">Reference proteome</keyword>
<dbReference type="SUPFAM" id="SSF141571">
    <property type="entry name" value="Pentapeptide repeat-like"/>
    <property type="match status" value="1"/>
</dbReference>
<dbReference type="RefSeq" id="WP_014808068.1">
    <property type="nucleotide sequence ID" value="NC_018025.1"/>
</dbReference>
<evidence type="ECO:0000313" key="2">
    <source>
        <dbReference type="EMBL" id="AFM22909.1"/>
    </source>
</evidence>